<dbReference type="Proteomes" id="UP000265618">
    <property type="component" value="Unassembled WGS sequence"/>
</dbReference>
<dbReference type="OrthoDB" id="189994at2759"/>
<keyword evidence="1" id="KW-0472">Membrane</keyword>
<evidence type="ECO:0000313" key="2">
    <source>
        <dbReference type="EMBL" id="GIQ92047.1"/>
    </source>
</evidence>
<keyword evidence="3" id="KW-1185">Reference proteome</keyword>
<evidence type="ECO:0000313" key="3">
    <source>
        <dbReference type="Proteomes" id="UP000265618"/>
    </source>
</evidence>
<reference evidence="2 3" key="1">
    <citation type="journal article" date="2018" name="PLoS ONE">
        <title>The draft genome of Kipferlia bialata reveals reductive genome evolution in fornicate parasites.</title>
        <authorList>
            <person name="Tanifuji G."/>
            <person name="Takabayashi S."/>
            <person name="Kume K."/>
            <person name="Takagi M."/>
            <person name="Nakayama T."/>
            <person name="Kamikawa R."/>
            <person name="Inagaki Y."/>
            <person name="Hashimoto T."/>
        </authorList>
    </citation>
    <scope>NUCLEOTIDE SEQUENCE [LARGE SCALE GENOMIC DNA]</scope>
    <source>
        <strain evidence="2">NY0173</strain>
    </source>
</reference>
<keyword evidence="1" id="KW-1133">Transmembrane helix</keyword>
<dbReference type="EMBL" id="BDIP01008855">
    <property type="protein sequence ID" value="GIQ92047.1"/>
    <property type="molecule type" value="Genomic_DNA"/>
</dbReference>
<evidence type="ECO:0000256" key="1">
    <source>
        <dbReference type="SAM" id="Phobius"/>
    </source>
</evidence>
<feature type="transmembrane region" description="Helical" evidence="1">
    <location>
        <begin position="44"/>
        <end position="64"/>
    </location>
</feature>
<name>A0A9K3DC15_9EUKA</name>
<accession>A0A9K3DC15</accession>
<feature type="non-terminal residue" evidence="2">
    <location>
        <position position="1"/>
    </location>
</feature>
<gene>
    <name evidence="2" type="ORF">KIPB_015591</name>
</gene>
<dbReference type="AlphaFoldDB" id="A0A9K3DC15"/>
<comment type="caution">
    <text evidence="2">The sequence shown here is derived from an EMBL/GenBank/DDBJ whole genome shotgun (WGS) entry which is preliminary data.</text>
</comment>
<organism evidence="2 3">
    <name type="scientific">Kipferlia bialata</name>
    <dbReference type="NCBI Taxonomy" id="797122"/>
    <lineage>
        <taxon>Eukaryota</taxon>
        <taxon>Metamonada</taxon>
        <taxon>Carpediemonas-like organisms</taxon>
        <taxon>Kipferlia</taxon>
    </lineage>
</organism>
<proteinExistence type="predicted"/>
<protein>
    <submittedName>
        <fullName evidence="2">Uncharacterized protein</fullName>
    </submittedName>
</protein>
<keyword evidence="1" id="KW-0812">Transmembrane</keyword>
<sequence length="69" mass="7813">MQGHESRRLLTSVPGVGESGGNAVLVATDVDVEAQTKRQTRPRLYFVDYIRVYLTLLVIVHHVLCTYNR</sequence>